<evidence type="ECO:0000259" key="4">
    <source>
        <dbReference type="PROSITE" id="PS50977"/>
    </source>
</evidence>
<proteinExistence type="predicted"/>
<keyword evidence="1" id="KW-0678">Repressor</keyword>
<feature type="domain" description="HTH tetR-type" evidence="4">
    <location>
        <begin position="11"/>
        <end position="71"/>
    </location>
</feature>
<dbReference type="PANTHER" id="PTHR43479:SF11">
    <property type="entry name" value="ACREF_ENVCD OPERON REPRESSOR-RELATED"/>
    <property type="match status" value="1"/>
</dbReference>
<dbReference type="Gene3D" id="1.10.357.10">
    <property type="entry name" value="Tetracycline Repressor, domain 2"/>
    <property type="match status" value="1"/>
</dbReference>
<evidence type="ECO:0000313" key="5">
    <source>
        <dbReference type="EMBL" id="MEN2767939.1"/>
    </source>
</evidence>
<dbReference type="PROSITE" id="PS01081">
    <property type="entry name" value="HTH_TETR_1"/>
    <property type="match status" value="1"/>
</dbReference>
<dbReference type="Pfam" id="PF00440">
    <property type="entry name" value="TetR_N"/>
    <property type="match status" value="1"/>
</dbReference>
<comment type="caution">
    <text evidence="5">The sequence shown here is derived from an EMBL/GenBank/DDBJ whole genome shotgun (WGS) entry which is preliminary data.</text>
</comment>
<feature type="DNA-binding region" description="H-T-H motif" evidence="3">
    <location>
        <begin position="34"/>
        <end position="53"/>
    </location>
</feature>
<dbReference type="InterPro" id="IPR050624">
    <property type="entry name" value="HTH-type_Tx_Regulator"/>
</dbReference>
<protein>
    <submittedName>
        <fullName evidence="5">TetR/AcrR family transcriptional regulator</fullName>
    </submittedName>
</protein>
<dbReference type="Proteomes" id="UP001444625">
    <property type="component" value="Unassembled WGS sequence"/>
</dbReference>
<dbReference type="PANTHER" id="PTHR43479">
    <property type="entry name" value="ACREF/ENVCD OPERON REPRESSOR-RELATED"/>
    <property type="match status" value="1"/>
</dbReference>
<dbReference type="EMBL" id="JBDIML010000003">
    <property type="protein sequence ID" value="MEN2767939.1"/>
    <property type="molecule type" value="Genomic_DNA"/>
</dbReference>
<evidence type="ECO:0000256" key="1">
    <source>
        <dbReference type="ARBA" id="ARBA00022491"/>
    </source>
</evidence>
<evidence type="ECO:0000256" key="2">
    <source>
        <dbReference type="ARBA" id="ARBA00023125"/>
    </source>
</evidence>
<organism evidence="5 6">
    <name type="scientific">Ornithinibacillus xuwenensis</name>
    <dbReference type="NCBI Taxonomy" id="3144668"/>
    <lineage>
        <taxon>Bacteria</taxon>
        <taxon>Bacillati</taxon>
        <taxon>Bacillota</taxon>
        <taxon>Bacilli</taxon>
        <taxon>Bacillales</taxon>
        <taxon>Bacillaceae</taxon>
        <taxon>Ornithinibacillus</taxon>
    </lineage>
</organism>
<dbReference type="InterPro" id="IPR001647">
    <property type="entry name" value="HTH_TetR"/>
</dbReference>
<evidence type="ECO:0000256" key="3">
    <source>
        <dbReference type="PROSITE-ProRule" id="PRU00335"/>
    </source>
</evidence>
<gene>
    <name evidence="5" type="ORF">ABC228_12115</name>
</gene>
<keyword evidence="6" id="KW-1185">Reference proteome</keyword>
<sequence length="203" mass="23561">MVKGFTDQEKEMIMTKLIEEGKQQFVAMGVKKTSIAQLTKAAGIAQGSFYQFFSSKEELFFNILELEEAQIKQKLLEKINVHHMTRQSFKEMLLYSIELIEEHQLVKTLFDREDFERIVRKLPQETMEEHIKRDEDVLEPLLKLWQQNGFLVKKDPKVITGAIRGFFTMLLHKKEIGEELFPEVVELLAESLAAGLVEGRSLS</sequence>
<dbReference type="SUPFAM" id="SSF46689">
    <property type="entry name" value="Homeodomain-like"/>
    <property type="match status" value="1"/>
</dbReference>
<name>A0ABU9XI56_9BACI</name>
<dbReference type="PRINTS" id="PR00455">
    <property type="entry name" value="HTHTETR"/>
</dbReference>
<keyword evidence="2 3" id="KW-0238">DNA-binding</keyword>
<dbReference type="PROSITE" id="PS50977">
    <property type="entry name" value="HTH_TETR_2"/>
    <property type="match status" value="1"/>
</dbReference>
<reference evidence="5 6" key="1">
    <citation type="submission" date="2024-05" db="EMBL/GenBank/DDBJ databases">
        <authorList>
            <person name="Haq I."/>
            <person name="Ullah Z."/>
            <person name="Ahmad R."/>
            <person name="Li M."/>
            <person name="Tong Y."/>
        </authorList>
    </citation>
    <scope>NUCLEOTIDE SEQUENCE [LARGE SCALE GENOMIC DNA]</scope>
    <source>
        <strain evidence="5 6">16A2E</strain>
    </source>
</reference>
<dbReference type="RefSeq" id="WP_345825406.1">
    <property type="nucleotide sequence ID" value="NZ_JBDIML010000003.1"/>
</dbReference>
<accession>A0ABU9XI56</accession>
<evidence type="ECO:0000313" key="6">
    <source>
        <dbReference type="Proteomes" id="UP001444625"/>
    </source>
</evidence>
<dbReference type="InterPro" id="IPR009057">
    <property type="entry name" value="Homeodomain-like_sf"/>
</dbReference>
<dbReference type="InterPro" id="IPR023772">
    <property type="entry name" value="DNA-bd_HTH_TetR-type_CS"/>
</dbReference>